<reference evidence="3" key="1">
    <citation type="submission" date="2022-12" db="EMBL/GenBank/DDBJ databases">
        <title>Draft genome assemblies for two species of Escallonia (Escalloniales).</title>
        <authorList>
            <person name="Chanderbali A."/>
            <person name="Dervinis C."/>
            <person name="Anghel I."/>
            <person name="Soltis D."/>
            <person name="Soltis P."/>
            <person name="Zapata F."/>
        </authorList>
    </citation>
    <scope>NUCLEOTIDE SEQUENCE</scope>
    <source>
        <strain evidence="3">UCBG64.0493</strain>
        <tissue evidence="3">Leaf</tissue>
    </source>
</reference>
<organism evidence="3 4">
    <name type="scientific">Escallonia herrerae</name>
    <dbReference type="NCBI Taxonomy" id="1293975"/>
    <lineage>
        <taxon>Eukaryota</taxon>
        <taxon>Viridiplantae</taxon>
        <taxon>Streptophyta</taxon>
        <taxon>Embryophyta</taxon>
        <taxon>Tracheophyta</taxon>
        <taxon>Spermatophyta</taxon>
        <taxon>Magnoliopsida</taxon>
        <taxon>eudicotyledons</taxon>
        <taxon>Gunneridae</taxon>
        <taxon>Pentapetalae</taxon>
        <taxon>asterids</taxon>
        <taxon>campanulids</taxon>
        <taxon>Escalloniales</taxon>
        <taxon>Escalloniaceae</taxon>
        <taxon>Escallonia</taxon>
    </lineage>
</organism>
<dbReference type="GO" id="GO:0016747">
    <property type="term" value="F:acyltransferase activity, transferring groups other than amino-acyl groups"/>
    <property type="evidence" value="ECO:0007669"/>
    <property type="project" value="TreeGrafter"/>
</dbReference>
<evidence type="ECO:0000313" key="4">
    <source>
        <dbReference type="Proteomes" id="UP001188597"/>
    </source>
</evidence>
<protein>
    <submittedName>
        <fullName evidence="3">Uncharacterized protein</fullName>
    </submittedName>
</protein>
<keyword evidence="4" id="KW-1185">Reference proteome</keyword>
<comment type="similarity">
    <text evidence="1">Belongs to the plant acyltransferase family.</text>
</comment>
<dbReference type="InterPro" id="IPR023213">
    <property type="entry name" value="CAT-like_dom_sf"/>
</dbReference>
<evidence type="ECO:0000313" key="3">
    <source>
        <dbReference type="EMBL" id="KAK3027814.1"/>
    </source>
</evidence>
<accession>A0AA88WKB9</accession>
<sequence>MINFPHHEFDKIEEISNTINLEKEDLIHKSFIFDPEQLKQLKVKTIENGDLAKCSSFEALVALTWKMRTRALSLHPNQRMKLLFPVDGRSRFDPPIPHGYFGNCVVFISWCKLAFDTTDFGWGVPHVSGLASSAESKEIIMFLAHGSDRKSINVLVGLPASAMKIFEELMTDVELWLP</sequence>
<evidence type="ECO:0000256" key="1">
    <source>
        <dbReference type="ARBA" id="ARBA00009861"/>
    </source>
</evidence>
<comment type="caution">
    <text evidence="3">The sequence shown here is derived from an EMBL/GenBank/DDBJ whole genome shotgun (WGS) entry which is preliminary data.</text>
</comment>
<dbReference type="Pfam" id="PF02458">
    <property type="entry name" value="Transferase"/>
    <property type="match status" value="2"/>
</dbReference>
<name>A0AA88WKB9_9ASTE</name>
<dbReference type="EMBL" id="JAVXUP010000441">
    <property type="protein sequence ID" value="KAK3027814.1"/>
    <property type="molecule type" value="Genomic_DNA"/>
</dbReference>
<dbReference type="PANTHER" id="PTHR31642">
    <property type="entry name" value="TRICHOTHECENE 3-O-ACETYLTRANSFERASE"/>
    <property type="match status" value="1"/>
</dbReference>
<gene>
    <name evidence="3" type="ORF">RJ639_041982</name>
</gene>
<dbReference type="AlphaFoldDB" id="A0AA88WKB9"/>
<keyword evidence="2" id="KW-0808">Transferase</keyword>
<proteinExistence type="inferred from homology"/>
<dbReference type="InterPro" id="IPR050317">
    <property type="entry name" value="Plant_Fungal_Acyltransferase"/>
</dbReference>
<dbReference type="PANTHER" id="PTHR31642:SF310">
    <property type="entry name" value="FATTY ALCOHOL:CAFFEOYL-COA ACYLTRANSFERASE"/>
    <property type="match status" value="1"/>
</dbReference>
<dbReference type="Gene3D" id="3.30.559.10">
    <property type="entry name" value="Chloramphenicol acetyltransferase-like domain"/>
    <property type="match status" value="2"/>
</dbReference>
<dbReference type="Proteomes" id="UP001188597">
    <property type="component" value="Unassembled WGS sequence"/>
</dbReference>
<evidence type="ECO:0000256" key="2">
    <source>
        <dbReference type="ARBA" id="ARBA00022679"/>
    </source>
</evidence>